<dbReference type="AlphaFoldDB" id="A0A420N911"/>
<gene>
    <name evidence="2" type="ORF">BFJ69_g6705</name>
</gene>
<feature type="chain" id="PRO_5019290251" evidence="1">
    <location>
        <begin position="23"/>
        <end position="138"/>
    </location>
</feature>
<dbReference type="VEuPathDB" id="FungiDB:FOIG_13871"/>
<accession>A0A420N911</accession>
<reference evidence="2 3" key="1">
    <citation type="journal article" date="2018" name="Sci. Rep.">
        <title>Characterisation of pathogen-specific regions and novel effector candidates in Fusarium oxysporum f. sp. cepae.</title>
        <authorList>
            <person name="Armitage A.D."/>
            <person name="Taylor A."/>
            <person name="Sobczyk M.K."/>
            <person name="Baxter L."/>
            <person name="Greenfield B.P."/>
            <person name="Bates H.J."/>
            <person name="Wilson F."/>
            <person name="Jackson A.C."/>
            <person name="Ott S."/>
            <person name="Harrison R.J."/>
            <person name="Clarkson J.P."/>
        </authorList>
    </citation>
    <scope>NUCLEOTIDE SEQUENCE [LARGE SCALE GENOMIC DNA]</scope>
    <source>
        <strain evidence="2 3">Fo_A13</strain>
    </source>
</reference>
<organism evidence="2 3">
    <name type="scientific">Fusarium oxysporum</name>
    <name type="common">Fusarium vascular wilt</name>
    <dbReference type="NCBI Taxonomy" id="5507"/>
    <lineage>
        <taxon>Eukaryota</taxon>
        <taxon>Fungi</taxon>
        <taxon>Dikarya</taxon>
        <taxon>Ascomycota</taxon>
        <taxon>Pezizomycotina</taxon>
        <taxon>Sordariomycetes</taxon>
        <taxon>Hypocreomycetidae</taxon>
        <taxon>Hypocreales</taxon>
        <taxon>Nectriaceae</taxon>
        <taxon>Fusarium</taxon>
        <taxon>Fusarium oxysporum species complex</taxon>
    </lineage>
</organism>
<comment type="caution">
    <text evidence="2">The sequence shown here is derived from an EMBL/GenBank/DDBJ whole genome shotgun (WGS) entry which is preliminary data.</text>
</comment>
<name>A0A420N911_FUSOX</name>
<dbReference type="EMBL" id="MRCX01000050">
    <property type="protein sequence ID" value="RKK76756.1"/>
    <property type="molecule type" value="Genomic_DNA"/>
</dbReference>
<keyword evidence="1" id="KW-0732">Signal</keyword>
<dbReference type="VEuPathDB" id="FungiDB:FOC4_g10000920"/>
<feature type="signal peptide" evidence="1">
    <location>
        <begin position="1"/>
        <end position="22"/>
    </location>
</feature>
<evidence type="ECO:0000313" key="2">
    <source>
        <dbReference type="EMBL" id="RKK76756.1"/>
    </source>
</evidence>
<dbReference type="VEuPathDB" id="FungiDB:FOMG_04451"/>
<evidence type="ECO:0000256" key="1">
    <source>
        <dbReference type="SAM" id="SignalP"/>
    </source>
</evidence>
<dbReference type="VEuPathDB" id="FungiDB:FOZG_04352"/>
<sequence>MAASLFTCALLIPSLFTPYVTASYSHDHARLNQTDREVGNEEVQVKSTGNMSEGIHVSKALTPHAISSASTQGQGDYSRLSALTAATGGTPGRQSDARDFDLVDLMRLFPEGQIPSDTSDLQYGLITFGAVSDIRVLL</sequence>
<evidence type="ECO:0000313" key="3">
    <source>
        <dbReference type="Proteomes" id="UP000285084"/>
    </source>
</evidence>
<dbReference type="VEuPathDB" id="FungiDB:FOXG_07418"/>
<protein>
    <submittedName>
        <fullName evidence="2">Uncharacterized protein</fullName>
    </submittedName>
</protein>
<proteinExistence type="predicted"/>
<dbReference type="Proteomes" id="UP000285084">
    <property type="component" value="Unassembled WGS sequence"/>
</dbReference>